<name>B0T904_CAUSK</name>
<accession>B0T904</accession>
<dbReference type="Pfam" id="PF07110">
    <property type="entry name" value="EthD"/>
    <property type="match status" value="1"/>
</dbReference>
<evidence type="ECO:0000259" key="1">
    <source>
        <dbReference type="Pfam" id="PF07110"/>
    </source>
</evidence>
<dbReference type="AlphaFoldDB" id="B0T904"/>
<dbReference type="GO" id="GO:0016491">
    <property type="term" value="F:oxidoreductase activity"/>
    <property type="evidence" value="ECO:0007669"/>
    <property type="project" value="InterPro"/>
</dbReference>
<dbReference type="SUPFAM" id="SSF54909">
    <property type="entry name" value="Dimeric alpha+beta barrel"/>
    <property type="match status" value="1"/>
</dbReference>
<dbReference type="KEGG" id="cak:Caul_5271"/>
<geneLocation type="plasmid" evidence="2">
    <name>pCAUL01</name>
</geneLocation>
<proteinExistence type="predicted"/>
<sequence length="113" mass="13117">MIKMTLLIVRKAGTSFDEFKDYWVNKHLPIVQAVPEVAQYSRRYVQQYNTRSSPDHTPAAQFDGIAEAWFDSLEDALALVNSDNWINIIKKDDLNFLDVARTQMMLSEEKTFD</sequence>
<organism evidence="2">
    <name type="scientific">Caulobacter sp. (strain K31)</name>
    <dbReference type="NCBI Taxonomy" id="366602"/>
    <lineage>
        <taxon>Bacteria</taxon>
        <taxon>Pseudomonadati</taxon>
        <taxon>Pseudomonadota</taxon>
        <taxon>Alphaproteobacteria</taxon>
        <taxon>Caulobacterales</taxon>
        <taxon>Caulobacteraceae</taxon>
        <taxon>Caulobacter</taxon>
    </lineage>
</organism>
<dbReference type="Gene3D" id="3.30.70.100">
    <property type="match status" value="1"/>
</dbReference>
<protein>
    <submittedName>
        <fullName evidence="2">Ethyl tert-butyl ether degradation EthD</fullName>
    </submittedName>
</protein>
<dbReference type="InterPro" id="IPR011008">
    <property type="entry name" value="Dimeric_a/b-barrel"/>
</dbReference>
<reference evidence="2" key="1">
    <citation type="submission" date="2008-01" db="EMBL/GenBank/DDBJ databases">
        <title>Complete sequence of plasmid1 pCAUL01 of Caulobacter sp. K31.</title>
        <authorList>
            <consortium name="US DOE Joint Genome Institute"/>
            <person name="Copeland A."/>
            <person name="Lucas S."/>
            <person name="Lapidus A."/>
            <person name="Barry K."/>
            <person name="Glavina del Rio T."/>
            <person name="Dalin E."/>
            <person name="Tice H."/>
            <person name="Pitluck S."/>
            <person name="Bruce D."/>
            <person name="Goodwin L."/>
            <person name="Thompson L.S."/>
            <person name="Brettin T."/>
            <person name="Detter J.C."/>
            <person name="Han C."/>
            <person name="Schmutz J."/>
            <person name="Larimer F."/>
            <person name="Land M."/>
            <person name="Hauser L."/>
            <person name="Kyrpides N."/>
            <person name="Kim E."/>
            <person name="Stephens C."/>
            <person name="Richardson P."/>
        </authorList>
    </citation>
    <scope>NUCLEOTIDE SEQUENCE [LARGE SCALE GENOMIC DNA]</scope>
    <source>
        <plasmid evidence="2">K31</plasmid>
        <plasmid evidence="2">pCAUL01</plasmid>
    </source>
</reference>
<dbReference type="OrthoDB" id="6369070at2"/>
<keyword evidence="2" id="KW-0614">Plasmid</keyword>
<dbReference type="EMBL" id="CP000928">
    <property type="protein sequence ID" value="ABZ74391.1"/>
    <property type="molecule type" value="Genomic_DNA"/>
</dbReference>
<dbReference type="HOGENOM" id="CLU_115019_3_3_5"/>
<dbReference type="InterPro" id="IPR009799">
    <property type="entry name" value="EthD_dom"/>
</dbReference>
<evidence type="ECO:0000313" key="2">
    <source>
        <dbReference type="EMBL" id="ABZ74391.1"/>
    </source>
</evidence>
<dbReference type="NCBIfam" id="TIGR02118">
    <property type="entry name" value="EthD family reductase"/>
    <property type="match status" value="1"/>
</dbReference>
<feature type="domain" description="EthD" evidence="1">
    <location>
        <begin position="11"/>
        <end position="98"/>
    </location>
</feature>
<gene>
    <name evidence="2" type="ordered locus">Caul_5271</name>
</gene>